<reference evidence="3" key="1">
    <citation type="journal article" date="2019" name="Int. J. Syst. Evol. Microbiol.">
        <title>The Global Catalogue of Microorganisms (GCM) 10K type strain sequencing project: providing services to taxonomists for standard genome sequencing and annotation.</title>
        <authorList>
            <consortium name="The Broad Institute Genomics Platform"/>
            <consortium name="The Broad Institute Genome Sequencing Center for Infectious Disease"/>
            <person name="Wu L."/>
            <person name="Ma J."/>
        </authorList>
    </citation>
    <scope>NUCLEOTIDE SEQUENCE [LARGE SCALE GENOMIC DNA]</scope>
    <source>
        <strain evidence="3">JCM 30331</strain>
    </source>
</reference>
<comment type="caution">
    <text evidence="2">The sequence shown here is derived from an EMBL/GenBank/DDBJ whole genome shotgun (WGS) entry which is preliminary data.</text>
</comment>
<gene>
    <name evidence="2" type="ORF">GCM10008955_34530</name>
</gene>
<dbReference type="Proteomes" id="UP000647587">
    <property type="component" value="Unassembled WGS sequence"/>
</dbReference>
<evidence type="ECO:0000259" key="1">
    <source>
        <dbReference type="Pfam" id="PF12867"/>
    </source>
</evidence>
<sequence length="160" mass="17345">MNDLAAFLAEQYSIELGAFRAALEAIPEQSFTVAAGAQSAAWQALHIADWLRLGVLGDRSPTYGYLGWEDQAWAQALNVNPPLTEAAGRAAVLARLDEVITQVHTFLSTLSPADLQGTTFSPSAPNGERPRLQALGLHVRHVAYHRGQVALLRRQFTAAQ</sequence>
<evidence type="ECO:0000313" key="2">
    <source>
        <dbReference type="EMBL" id="GGK37727.1"/>
    </source>
</evidence>
<protein>
    <recommendedName>
        <fullName evidence="1">DinB-like domain-containing protein</fullName>
    </recommendedName>
</protein>
<dbReference type="Gene3D" id="1.20.120.450">
    <property type="entry name" value="dinb family like domain"/>
    <property type="match status" value="1"/>
</dbReference>
<evidence type="ECO:0000313" key="3">
    <source>
        <dbReference type="Proteomes" id="UP000647587"/>
    </source>
</evidence>
<organism evidence="2 3">
    <name type="scientific">Deinococcus malanensis</name>
    <dbReference type="NCBI Taxonomy" id="1706855"/>
    <lineage>
        <taxon>Bacteria</taxon>
        <taxon>Thermotogati</taxon>
        <taxon>Deinococcota</taxon>
        <taxon>Deinococci</taxon>
        <taxon>Deinococcales</taxon>
        <taxon>Deinococcaceae</taxon>
        <taxon>Deinococcus</taxon>
    </lineage>
</organism>
<dbReference type="InterPro" id="IPR034660">
    <property type="entry name" value="DinB/YfiT-like"/>
</dbReference>
<dbReference type="Pfam" id="PF12867">
    <property type="entry name" value="DinB_2"/>
    <property type="match status" value="1"/>
</dbReference>
<keyword evidence="3" id="KW-1185">Reference proteome</keyword>
<name>A0ABQ2F3Q2_9DEIO</name>
<dbReference type="InterPro" id="IPR024775">
    <property type="entry name" value="DinB-like"/>
</dbReference>
<dbReference type="SUPFAM" id="SSF109854">
    <property type="entry name" value="DinB/YfiT-like putative metalloenzymes"/>
    <property type="match status" value="1"/>
</dbReference>
<feature type="domain" description="DinB-like" evidence="1">
    <location>
        <begin position="17"/>
        <end position="149"/>
    </location>
</feature>
<dbReference type="RefSeq" id="WP_189010986.1">
    <property type="nucleotide sequence ID" value="NZ_BMPP01000017.1"/>
</dbReference>
<proteinExistence type="predicted"/>
<accession>A0ABQ2F3Q2</accession>
<dbReference type="EMBL" id="BMPP01000017">
    <property type="protein sequence ID" value="GGK37727.1"/>
    <property type="molecule type" value="Genomic_DNA"/>
</dbReference>